<dbReference type="CDD" id="cd07302">
    <property type="entry name" value="CHD"/>
    <property type="match status" value="1"/>
</dbReference>
<comment type="caution">
    <text evidence="11">The sequence shown here is derived from an EMBL/GenBank/DDBJ whole genome shotgun (WGS) entry which is preliminary data.</text>
</comment>
<dbReference type="PANTHER" id="PTHR11920">
    <property type="entry name" value="GUANYLYL CYCLASE"/>
    <property type="match status" value="1"/>
</dbReference>
<dbReference type="InterPro" id="IPR011990">
    <property type="entry name" value="TPR-like_helical_dom_sf"/>
</dbReference>
<keyword evidence="12" id="KW-1185">Reference proteome</keyword>
<evidence type="ECO:0000256" key="9">
    <source>
        <dbReference type="SAM" id="SignalP"/>
    </source>
</evidence>
<accession>A0ABW3IHU5</accession>
<dbReference type="PANTHER" id="PTHR11920:SF335">
    <property type="entry name" value="GUANYLATE CYCLASE"/>
    <property type="match status" value="1"/>
</dbReference>
<protein>
    <submittedName>
        <fullName evidence="11">Adenylate/guanylate cyclase domain-containing protein</fullName>
    </submittedName>
</protein>
<dbReference type="PROSITE" id="PS00452">
    <property type="entry name" value="GUANYLATE_CYCLASE_1"/>
    <property type="match status" value="1"/>
</dbReference>
<comment type="subcellular location">
    <subcellularLocation>
        <location evidence="1">Membrane</location>
    </subcellularLocation>
</comment>
<dbReference type="SMART" id="SM00028">
    <property type="entry name" value="TPR"/>
    <property type="match status" value="6"/>
</dbReference>
<feature type="domain" description="Guanylate cyclase" evidence="10">
    <location>
        <begin position="422"/>
        <end position="552"/>
    </location>
</feature>
<dbReference type="SUPFAM" id="SSF55073">
    <property type="entry name" value="Nucleotide cyclase"/>
    <property type="match status" value="1"/>
</dbReference>
<organism evidence="11 12">
    <name type="scientific">Salinimicrobium gaetbulicola</name>
    <dbReference type="NCBI Taxonomy" id="999702"/>
    <lineage>
        <taxon>Bacteria</taxon>
        <taxon>Pseudomonadati</taxon>
        <taxon>Bacteroidota</taxon>
        <taxon>Flavobacteriia</taxon>
        <taxon>Flavobacteriales</taxon>
        <taxon>Flavobacteriaceae</taxon>
        <taxon>Salinimicrobium</taxon>
    </lineage>
</organism>
<dbReference type="InterPro" id="IPR019734">
    <property type="entry name" value="TPR_rpt"/>
</dbReference>
<keyword evidence="9" id="KW-0732">Signal</keyword>
<sequence>MYHFLKFTFLFLFLISGNVFAQDEFEIDSLKRRLASRPSEKNNLELIKNILVKSQEPDSMLKYSRILLNSSLAANNRIFLYDAYHSQGVAWRLKGEYHKSVDYLFKAAEMAEVLDEKVKLAMTNVEIGNTYSENRNSSLAFEYYDRGLKILKEADQTLVIGQTMYNIGDDLILENEIDSALVYTERARKIFRDYNKKKYEAYSLGNLGRIYAKKGNVIRAELYLNEAIKILEKFNDYNAITDFLAVMSDIYLDRNDIGSAIEYGKRSLEAADRYKLKGDLENIHLKLSKIYEKAGDLDEAYNHYKKYVLYKDSIKNIQSIENMANLRTNFEIARKQTEVDLLNEQKKNQKTIVIATLVALLLILLLAFGLYRRNKFIGRTKKIIEREKNRSEILLLNILPQETANELKEKGKVQPKKFDAVSILFTDFKNFTHYAENLSPEELVDSVDFYFSEFDRIMEKYGLEKIKTVGDAYMCAAGVPFPSKDHAIKVVSAACEMIEFVDEAKKLKSEKETRFEMRIGINSGPVIAGVVGTKKFAYDIWGDTVNIASRMESSSEEGKINISENTYELVKDKFECEYRGEVPVKSKGMMKMYFVKWC</sequence>
<evidence type="ECO:0000256" key="5">
    <source>
        <dbReference type="ARBA" id="ARBA00023136"/>
    </source>
</evidence>
<evidence type="ECO:0000256" key="8">
    <source>
        <dbReference type="SAM" id="Phobius"/>
    </source>
</evidence>
<reference evidence="12" key="1">
    <citation type="journal article" date="2019" name="Int. J. Syst. Evol. Microbiol.">
        <title>The Global Catalogue of Microorganisms (GCM) 10K type strain sequencing project: providing services to taxonomists for standard genome sequencing and annotation.</title>
        <authorList>
            <consortium name="The Broad Institute Genomics Platform"/>
            <consortium name="The Broad Institute Genome Sequencing Center for Infectious Disease"/>
            <person name="Wu L."/>
            <person name="Ma J."/>
        </authorList>
    </citation>
    <scope>NUCLEOTIDE SEQUENCE [LARGE SCALE GENOMIC DNA]</scope>
    <source>
        <strain evidence="12">CCUG 60898</strain>
    </source>
</reference>
<dbReference type="Gene3D" id="3.30.70.1230">
    <property type="entry name" value="Nucleotide cyclase"/>
    <property type="match status" value="1"/>
</dbReference>
<dbReference type="Gene3D" id="1.25.40.10">
    <property type="entry name" value="Tetratricopeptide repeat domain"/>
    <property type="match status" value="2"/>
</dbReference>
<evidence type="ECO:0000259" key="10">
    <source>
        <dbReference type="PROSITE" id="PS50125"/>
    </source>
</evidence>
<name>A0ABW3IHU5_9FLAO</name>
<feature type="transmembrane region" description="Helical" evidence="8">
    <location>
        <begin position="352"/>
        <end position="371"/>
    </location>
</feature>
<dbReference type="SMART" id="SM00044">
    <property type="entry name" value="CYCc"/>
    <property type="match status" value="1"/>
</dbReference>
<proteinExistence type="inferred from homology"/>
<dbReference type="InterPro" id="IPR050401">
    <property type="entry name" value="Cyclic_nucleotide_synthase"/>
</dbReference>
<evidence type="ECO:0000256" key="6">
    <source>
        <dbReference type="ARBA" id="ARBA00023239"/>
    </source>
</evidence>
<evidence type="ECO:0000256" key="7">
    <source>
        <dbReference type="RuleBase" id="RU000405"/>
    </source>
</evidence>
<gene>
    <name evidence="11" type="ORF">ACFQ1G_08675</name>
</gene>
<dbReference type="Pfam" id="PF00211">
    <property type="entry name" value="Guanylate_cyc"/>
    <property type="match status" value="1"/>
</dbReference>
<keyword evidence="5 8" id="KW-0472">Membrane</keyword>
<keyword evidence="6 7" id="KW-0456">Lyase</keyword>
<evidence type="ECO:0000313" key="12">
    <source>
        <dbReference type="Proteomes" id="UP001597100"/>
    </source>
</evidence>
<dbReference type="InterPro" id="IPR001054">
    <property type="entry name" value="A/G_cyclase"/>
</dbReference>
<dbReference type="InterPro" id="IPR029787">
    <property type="entry name" value="Nucleotide_cyclase"/>
</dbReference>
<evidence type="ECO:0000313" key="11">
    <source>
        <dbReference type="EMBL" id="MFD0976863.1"/>
    </source>
</evidence>
<evidence type="ECO:0000256" key="4">
    <source>
        <dbReference type="ARBA" id="ARBA00022989"/>
    </source>
</evidence>
<keyword evidence="3" id="KW-0547">Nucleotide-binding</keyword>
<dbReference type="Proteomes" id="UP001597100">
    <property type="component" value="Unassembled WGS sequence"/>
</dbReference>
<evidence type="ECO:0000256" key="1">
    <source>
        <dbReference type="ARBA" id="ARBA00004370"/>
    </source>
</evidence>
<keyword evidence="4 8" id="KW-1133">Transmembrane helix</keyword>
<dbReference type="SUPFAM" id="SSF48452">
    <property type="entry name" value="TPR-like"/>
    <property type="match status" value="1"/>
</dbReference>
<dbReference type="Pfam" id="PF13424">
    <property type="entry name" value="TPR_12"/>
    <property type="match status" value="1"/>
</dbReference>
<evidence type="ECO:0000256" key="2">
    <source>
        <dbReference type="ARBA" id="ARBA00022692"/>
    </source>
</evidence>
<feature type="signal peptide" evidence="9">
    <location>
        <begin position="1"/>
        <end position="21"/>
    </location>
</feature>
<feature type="chain" id="PRO_5045889995" evidence="9">
    <location>
        <begin position="22"/>
        <end position="598"/>
    </location>
</feature>
<dbReference type="EMBL" id="JBHTJP010000034">
    <property type="protein sequence ID" value="MFD0976863.1"/>
    <property type="molecule type" value="Genomic_DNA"/>
</dbReference>
<dbReference type="InterPro" id="IPR018297">
    <property type="entry name" value="A/G_cyclase_CS"/>
</dbReference>
<keyword evidence="2 8" id="KW-0812">Transmembrane</keyword>
<dbReference type="RefSeq" id="WP_380738645.1">
    <property type="nucleotide sequence ID" value="NZ_JBHTJP010000034.1"/>
</dbReference>
<comment type="similarity">
    <text evidence="7">Belongs to the adenylyl cyclase class-4/guanylyl cyclase family.</text>
</comment>
<evidence type="ECO:0000256" key="3">
    <source>
        <dbReference type="ARBA" id="ARBA00022741"/>
    </source>
</evidence>
<dbReference type="PROSITE" id="PS50125">
    <property type="entry name" value="GUANYLATE_CYCLASE_2"/>
    <property type="match status" value="1"/>
</dbReference>